<dbReference type="Gene3D" id="1.20.1150.12">
    <property type="entry name" value="Endoplasmic reticulum resident protein 29, C-terminal domain"/>
    <property type="match status" value="1"/>
</dbReference>
<evidence type="ECO:0000256" key="3">
    <source>
        <dbReference type="SAM" id="MobiDB-lite"/>
    </source>
</evidence>
<evidence type="ECO:0000259" key="4">
    <source>
        <dbReference type="PROSITE" id="PS51352"/>
    </source>
</evidence>
<dbReference type="SUPFAM" id="SSF52833">
    <property type="entry name" value="Thioredoxin-like"/>
    <property type="match status" value="2"/>
</dbReference>
<comment type="caution">
    <text evidence="5">The sequence shown here is derived from an EMBL/GenBank/DDBJ whole genome shotgun (WGS) entry which is preliminary data.</text>
</comment>
<dbReference type="PANTHER" id="PTHR45672:SF3">
    <property type="entry name" value="THIOREDOXIN DOMAIN-CONTAINING PROTEIN 5"/>
    <property type="match status" value="1"/>
</dbReference>
<dbReference type="PROSITE" id="PS51352">
    <property type="entry name" value="THIOREDOXIN_2"/>
    <property type="match status" value="1"/>
</dbReference>
<dbReference type="PANTHER" id="PTHR45672">
    <property type="entry name" value="PROTEIN DISULFIDE-ISOMERASE C17H9.14C-RELATED"/>
    <property type="match status" value="1"/>
</dbReference>
<feature type="region of interest" description="Disordered" evidence="3">
    <location>
        <begin position="341"/>
        <end position="360"/>
    </location>
</feature>
<evidence type="ECO:0000256" key="2">
    <source>
        <dbReference type="ARBA" id="ARBA00022729"/>
    </source>
</evidence>
<proteinExistence type="inferred from homology"/>
<protein>
    <recommendedName>
        <fullName evidence="4">Thioredoxin domain-containing protein</fullName>
    </recommendedName>
</protein>
<dbReference type="InterPro" id="IPR036249">
    <property type="entry name" value="Thioredoxin-like_sf"/>
</dbReference>
<reference evidence="5 6" key="1">
    <citation type="submission" date="2024-04" db="EMBL/GenBank/DDBJ databases">
        <title>Tritrichomonas musculus Genome.</title>
        <authorList>
            <person name="Alves-Ferreira E."/>
            <person name="Grigg M."/>
            <person name="Lorenzi H."/>
            <person name="Galac M."/>
        </authorList>
    </citation>
    <scope>NUCLEOTIDE SEQUENCE [LARGE SCALE GENOMIC DNA]</scope>
    <source>
        <strain evidence="5 6">EAF2021</strain>
    </source>
</reference>
<keyword evidence="2" id="KW-0732">Signal</keyword>
<dbReference type="CDD" id="cd02961">
    <property type="entry name" value="PDI_a_family"/>
    <property type="match status" value="2"/>
</dbReference>
<dbReference type="InterPro" id="IPR051063">
    <property type="entry name" value="PDI"/>
</dbReference>
<keyword evidence="6" id="KW-1185">Reference proteome</keyword>
<organism evidence="5 6">
    <name type="scientific">Tritrichomonas musculus</name>
    <dbReference type="NCBI Taxonomy" id="1915356"/>
    <lineage>
        <taxon>Eukaryota</taxon>
        <taxon>Metamonada</taxon>
        <taxon>Parabasalia</taxon>
        <taxon>Tritrichomonadida</taxon>
        <taxon>Tritrichomonadidae</taxon>
        <taxon>Tritrichomonas</taxon>
    </lineage>
</organism>
<evidence type="ECO:0000313" key="5">
    <source>
        <dbReference type="EMBL" id="KAK8891348.1"/>
    </source>
</evidence>
<dbReference type="EMBL" id="JAPFFF010000004">
    <property type="protein sequence ID" value="KAK8891348.1"/>
    <property type="molecule type" value="Genomic_DNA"/>
</dbReference>
<evidence type="ECO:0000256" key="1">
    <source>
        <dbReference type="ARBA" id="ARBA00006347"/>
    </source>
</evidence>
<dbReference type="Proteomes" id="UP001470230">
    <property type="component" value="Unassembled WGS sequence"/>
</dbReference>
<dbReference type="SUPFAM" id="SSF47933">
    <property type="entry name" value="ERP29 C domain-like"/>
    <property type="match status" value="1"/>
</dbReference>
<dbReference type="InterPro" id="IPR036356">
    <property type="entry name" value="ERp29_C_sf"/>
</dbReference>
<gene>
    <name evidence="5" type="ORF">M9Y10_028556</name>
</gene>
<dbReference type="Pfam" id="PF00085">
    <property type="entry name" value="Thioredoxin"/>
    <property type="match status" value="2"/>
</dbReference>
<dbReference type="Gene3D" id="3.40.30.10">
    <property type="entry name" value="Glutaredoxin"/>
    <property type="match status" value="2"/>
</dbReference>
<comment type="similarity">
    <text evidence="1">Belongs to the protein disulfide isomerase family.</text>
</comment>
<evidence type="ECO:0000313" key="6">
    <source>
        <dbReference type="Proteomes" id="UP001470230"/>
    </source>
</evidence>
<dbReference type="InterPro" id="IPR013766">
    <property type="entry name" value="Thioredoxin_domain"/>
</dbReference>
<accession>A0ABR2KKP2</accession>
<name>A0ABR2KKP2_9EUKA</name>
<feature type="domain" description="Thioredoxin" evidence="4">
    <location>
        <begin position="1"/>
        <end position="119"/>
    </location>
</feature>
<sequence>MFLLHFLFSFISCDYIELTKENFGNYVGGPVPIFIKFYSPQCGHCQAMAEDFSEASTYFQKDAIFGGVDCLAQPDICGEQKVEGYPTIKLFKANSKEGIDYDGDRSTDEFVSFVQSNTGARTHKQLSVLVNLNPYNFEKKVSAHQCSFVMFYVNWDQSSKHFLPQLKEAANVFDPEPNVTIGAVNCENYNELCSNHSITDYPTLVLIKNGKTIPFTYEQNIQNVVSMINNNCGTERSPNGLLRDDVGLIKSANPIVEEFNAAVDQNDDAKKTAAIAKMKAIPGSDIYVKAMERLVAKGREVISKDLNIMNDFMTEKKGSMKALDGMKRRYNVFKLFAPIPAPTPIPTPSTNEQENKNTDL</sequence>